<dbReference type="EMBL" id="CM041548">
    <property type="protein sequence ID" value="KAI3358675.1"/>
    <property type="molecule type" value="Genomic_DNA"/>
</dbReference>
<organism evidence="1 2">
    <name type="scientific">Scortum barcoo</name>
    <name type="common">barcoo grunter</name>
    <dbReference type="NCBI Taxonomy" id="214431"/>
    <lineage>
        <taxon>Eukaryota</taxon>
        <taxon>Metazoa</taxon>
        <taxon>Chordata</taxon>
        <taxon>Craniata</taxon>
        <taxon>Vertebrata</taxon>
        <taxon>Euteleostomi</taxon>
        <taxon>Actinopterygii</taxon>
        <taxon>Neopterygii</taxon>
        <taxon>Teleostei</taxon>
        <taxon>Neoteleostei</taxon>
        <taxon>Acanthomorphata</taxon>
        <taxon>Eupercaria</taxon>
        <taxon>Centrarchiformes</taxon>
        <taxon>Terapontoidei</taxon>
        <taxon>Terapontidae</taxon>
        <taxon>Scortum</taxon>
    </lineage>
</organism>
<name>A0ACB8VT77_9TELE</name>
<comment type="caution">
    <text evidence="1">The sequence shown here is derived from an EMBL/GenBank/DDBJ whole genome shotgun (WGS) entry which is preliminary data.</text>
</comment>
<evidence type="ECO:0000313" key="1">
    <source>
        <dbReference type="EMBL" id="KAI3358675.1"/>
    </source>
</evidence>
<accession>A0ACB8VT77</accession>
<dbReference type="Proteomes" id="UP000831701">
    <property type="component" value="Chromosome 18"/>
</dbReference>
<evidence type="ECO:0000313" key="2">
    <source>
        <dbReference type="Proteomes" id="UP000831701"/>
    </source>
</evidence>
<sequence length="1780" mass="197590">MENLGNDGSDTRFLVEVAALPSSQGSTKVKVTAVGEVYEKEINPGESVSFKLPNSVEMTGSKRSRQAVLIETSQDVTVMSLNFKKYTADTSVVYPVKDWGTEYIIFTPSSSQRDTFKEFSITNHKEPNSVEIYLQGSVRLQGKYYRRGSKMNLKLEPFETIQIQSQDNLSGTRVTSRLPVAVSSGHTCFQKYTSCNHVYEQLLPVNSWGKEFIIAPLPYHSIFTSFYDSVFVQASVATKITINANGKVQTYQMFAGQTQKFASYWPHAMYLTSDKAVQVLFQFNGGPDDPSNYFDPFLMTILPTNHFSTSYSLEGQGDFNNHIIVVAQNKDLDSIKIDPKPSSVNFNWQKVDGTDFSWAEISYSTGANLYQISHPNSPFGVYSFGLAYANGYGSPAAADPQEKHDCSTTKCSEGETCQMKGNSPTCVKNPPVIKEGSCWAMGDPHYRTFDGKYYTFMGNCTYTMVKNCHVDEGHPAFQVDAKNSKHTGSMVTFVGKVIIKVYGYDITIVQSEFGLVRMNYTLWNLPINLGNGKVNLSQSGLSVIVETDFGLTVQYDWKEYLLITVPGSFSGKVCGLCGNFNTKEEDDLVTPAGIQTSDVAALGKSWRVPDVPDDVNCQDECADQCDTCDRGSIFHQWADRSFCSGLTKIMDGPFGACKAVIDPKDFHEMCLYDVCMGEGMKNFLCNTLQVYADACQRAGIKIHDWRNILHCSKPSCPENSHYEFCGNACPSTCENPEAAAKCKKSCVETCVCDEGFLLSGTECVPKDQCGCLYKGLYIEAGKSFLTDDLCTEKCTCNQNTKTVDCKKPGCDKGDECKVVNGLSRCQPIVYAECSMTGLHLETFDGQDYDFQGTCVYQLAGVCSNDSSLQHFEVFVQNDAYAKRVGSGAKLVEVIAHGNSIVITRRHKGSVLINGELNDLPVTLGDIRVYHIGDFAEIKTEFGLEVSYDWQSTVHVKVPGKYADAMCGLCGNYNHNPKDDLQLKNGMQAKSAEELGKSWRVAEIPGCVDGCKNKSDCPNCDITQKEKYESNRYCGLLRDPTGPFRECHAHKNPEAIFKNCVYDMCLYNGKEGAWCTHLRSYTIECQQKGIPVSQWRKPDFCPISKMEHPENSKYEHCGNVCHATCKTGFPPADCKKPCEEVWVCKEGYLLGRVKGSKKAQCVPIDQCGCYYQKRYYRKDQSILSSDCGKKCTCTNGTVTCEAHSCGPFAKCALVNGVRSCQSVGNGTCTIAGDPHYKTFDNGTYDFQGTCTYTAAKACHLEGIQLKYFSVAVENEKWTRTDNPHVSVAKLVAVEVYNYTLILRRNQLYTIMVNGKLTTIPLNLNDGQIEVFQEGFHYAIVTDFGLKVTYDMIYRVTVTVSGIYKGKTCGLCGNFNNKKDEYELPDGKMTSDSKVFGAAWKVPVQGVVCEDGCSGNQCPKCDSKQKEVFEKHCHIITDHNGPFAACHSQLNPESYYRDCVYDVCLSKGDRDVLCHSISAYLTDCQTIGVKIENWRTPDFCSIQCRENSHYEICSETYDSTCPGLAETINVPTGCAEGCTCNEGYYFNGTGCVTLENCSCYINGLTYQIGESVLSDDCHERYICTASGIVVHEDFSCKVTEECLKKDGVLGCYPKQCRVETGGFITLFSGETGAISVMGAYEIFTLCDESAADWFRVVAMLQECTETSEKKVVAVYIFFNELSISVTDKQEIWVNGKKVTHLNLPESNISVRLIEKTIVIEHTSYFQLYYINTQDITITVSDSIADKVCGACDNFLPFRDTIGISAEVMQEYLGSFTAGDFPT</sequence>
<proteinExistence type="predicted"/>
<keyword evidence="2" id="KW-1185">Reference proteome</keyword>
<reference evidence="1" key="1">
    <citation type="submission" date="2022-04" db="EMBL/GenBank/DDBJ databases">
        <title>Jade perch genome.</title>
        <authorList>
            <person name="Chao B."/>
        </authorList>
    </citation>
    <scope>NUCLEOTIDE SEQUENCE</scope>
    <source>
        <strain evidence="1">CB-2022</strain>
    </source>
</reference>
<feature type="non-terminal residue" evidence="1">
    <location>
        <position position="1780"/>
    </location>
</feature>
<protein>
    <submittedName>
        <fullName evidence="1">Uncharacterized protein</fullName>
    </submittedName>
</protein>
<gene>
    <name evidence="1" type="ORF">L3Q82_015079</name>
</gene>